<dbReference type="AlphaFoldDB" id="A0A0A0EK52"/>
<reference evidence="1 2" key="1">
    <citation type="journal article" date="2015" name="Antonie Van Leeuwenhoek">
        <title>Pseudooceanicola atlanticus gen. nov. sp. nov., isolated from surface seawater of the Atlantic Ocean and reclassification of Oceanicola batsensis, Oceanicola marinus, Oceanicola nitratireducens, Oceanicola nanhaiensis, Oceanicola antarcticus and Oceanicola flagellatus, as Pseudooceanicola batsensis comb. nov., Pseudooceanicola marinus comb. nov., Pseudooceanicola nitratireducens comb. nov., Pseudooceanicola nanhaiensis comb. nov., Pseudooceanicola antarcticus comb. nov., and Pseudooceanicola flagellatus comb. nov.</title>
        <authorList>
            <person name="Lai Q."/>
            <person name="Li G."/>
            <person name="Liu X."/>
            <person name="Du Y."/>
            <person name="Sun F."/>
            <person name="Shao Z."/>
        </authorList>
    </citation>
    <scope>NUCLEOTIDE SEQUENCE [LARGE SCALE GENOMIC DNA]</scope>
    <source>
        <strain evidence="1 2">22II-s11g</strain>
    </source>
</reference>
<name>A0A0A0EK52_9RHOB</name>
<evidence type="ECO:0000313" key="1">
    <source>
        <dbReference type="EMBL" id="KGM50680.1"/>
    </source>
</evidence>
<protein>
    <submittedName>
        <fullName evidence="1">Uncharacterized protein</fullName>
    </submittedName>
</protein>
<proteinExistence type="predicted"/>
<comment type="caution">
    <text evidence="1">The sequence shown here is derived from an EMBL/GenBank/DDBJ whole genome shotgun (WGS) entry which is preliminary data.</text>
</comment>
<sequence>MTGNDRFTKALGRDDQDVMNLRSAIDGLVFEGWSDDDIADGAREIAAEQRAHLKALEAHIRDKRPNRSN</sequence>
<dbReference type="EMBL" id="AQQX01000001">
    <property type="protein sequence ID" value="KGM50680.1"/>
    <property type="molecule type" value="Genomic_DNA"/>
</dbReference>
<organism evidence="1 2">
    <name type="scientific">Pseudooceanicola atlanticus</name>
    <dbReference type="NCBI Taxonomy" id="1461694"/>
    <lineage>
        <taxon>Bacteria</taxon>
        <taxon>Pseudomonadati</taxon>
        <taxon>Pseudomonadota</taxon>
        <taxon>Alphaproteobacteria</taxon>
        <taxon>Rhodobacterales</taxon>
        <taxon>Paracoccaceae</taxon>
        <taxon>Pseudooceanicola</taxon>
    </lineage>
</organism>
<keyword evidence="2" id="KW-1185">Reference proteome</keyword>
<gene>
    <name evidence="1" type="ORF">ATO9_04210</name>
</gene>
<dbReference type="STRING" id="1461694.ATO9_04210"/>
<accession>A0A0A0EK52</accession>
<dbReference type="RefSeq" id="WP_043745310.1">
    <property type="nucleotide sequence ID" value="NZ_AQQX01000001.1"/>
</dbReference>
<dbReference type="Proteomes" id="UP000030004">
    <property type="component" value="Unassembled WGS sequence"/>
</dbReference>
<evidence type="ECO:0000313" key="2">
    <source>
        <dbReference type="Proteomes" id="UP000030004"/>
    </source>
</evidence>